<reference evidence="1" key="1">
    <citation type="submission" date="2023-02" db="EMBL/GenBank/DDBJ databases">
        <authorList>
            <person name="Petit M.-A."/>
            <person name="Lossouarn J."/>
        </authorList>
    </citation>
    <scope>NUCLEOTIDE SEQUENCE [LARGE SCALE GENOMIC DNA]</scope>
</reference>
<proteinExistence type="predicted"/>
<dbReference type="EMBL" id="LR990835">
    <property type="protein sequence ID" value="CAD7757701.1"/>
    <property type="molecule type" value="Genomic_DNA"/>
</dbReference>
<protein>
    <submittedName>
        <fullName evidence="1">Uncharacterized protein</fullName>
    </submittedName>
</protein>
<sequence>MTNKNSNIQLALSNVTRYKDMNDYKQDYETLEEAQSDFDEKLAEGYIQNITLSTYNGATQQNTFYELTDENILEAIYTDLHETDSYNMIQEIEESTDLTKWDYVRAYTEIYNVFTLDGLVYIERD</sequence>
<gene>
    <name evidence="1" type="ORF">PORT_183</name>
</gene>
<organism evidence="1">
    <name type="scientific">Enterococcus phage Porthos</name>
    <dbReference type="NCBI Taxonomy" id="2795670"/>
    <lineage>
        <taxon>Viruses</taxon>
        <taxon>Duplodnaviria</taxon>
        <taxon>Heunggongvirae</taxon>
        <taxon>Uroviricota</taxon>
        <taxon>Caudoviricetes</taxon>
        <taxon>Herelleviridae</taxon>
        <taxon>Brockvirinae</taxon>
        <taxon>Schiekvirus</taxon>
        <taxon>Schiekvirus Porthos</taxon>
    </lineage>
</organism>
<accession>A0A8D6UEI1</accession>
<evidence type="ECO:0000313" key="1">
    <source>
        <dbReference type="EMBL" id="CAD7757701.1"/>
    </source>
</evidence>
<name>A0A8D6UEI1_9CAUD</name>